<evidence type="ECO:0000256" key="1">
    <source>
        <dbReference type="SAM" id="Coils"/>
    </source>
</evidence>
<evidence type="ECO:0000313" key="3">
    <source>
        <dbReference type="EMBL" id="RCN51591.1"/>
    </source>
</evidence>
<accession>A0A368H4Q2</accession>
<reference evidence="3 4" key="1">
    <citation type="submission" date="2014-10" db="EMBL/GenBank/DDBJ databases">
        <title>Draft genome of the hookworm Ancylostoma caninum.</title>
        <authorList>
            <person name="Mitreva M."/>
        </authorList>
    </citation>
    <scope>NUCLEOTIDE SEQUENCE [LARGE SCALE GENOMIC DNA]</scope>
    <source>
        <strain evidence="3 4">Baltimore</strain>
    </source>
</reference>
<sequence>MNNSNSLRPLPISPENTTLKGFEAVPYERSTSGSTTVEDSPSESFVSYITTIGKETLERLEQLIQEPISVCTQEEEREEKAEQLMEIARKVEENKRILQKTLQMANNEVKRLTQEADKLRKELYSRPRVEEHQVRPSSSAVLYQMNLICSIRVVIVVTLVICVCLV</sequence>
<dbReference type="AlphaFoldDB" id="A0A368H4Q2"/>
<protein>
    <submittedName>
        <fullName evidence="3">Uncharacterized protein</fullName>
    </submittedName>
</protein>
<keyword evidence="1" id="KW-0175">Coiled coil</keyword>
<keyword evidence="4" id="KW-1185">Reference proteome</keyword>
<organism evidence="3 4">
    <name type="scientific">Ancylostoma caninum</name>
    <name type="common">Dog hookworm</name>
    <dbReference type="NCBI Taxonomy" id="29170"/>
    <lineage>
        <taxon>Eukaryota</taxon>
        <taxon>Metazoa</taxon>
        <taxon>Ecdysozoa</taxon>
        <taxon>Nematoda</taxon>
        <taxon>Chromadorea</taxon>
        <taxon>Rhabditida</taxon>
        <taxon>Rhabditina</taxon>
        <taxon>Rhabditomorpha</taxon>
        <taxon>Strongyloidea</taxon>
        <taxon>Ancylostomatidae</taxon>
        <taxon>Ancylostomatinae</taxon>
        <taxon>Ancylostoma</taxon>
    </lineage>
</organism>
<feature type="region of interest" description="Disordered" evidence="2">
    <location>
        <begin position="1"/>
        <end position="41"/>
    </location>
</feature>
<dbReference type="OrthoDB" id="10540338at2759"/>
<feature type="coiled-coil region" evidence="1">
    <location>
        <begin position="71"/>
        <end position="122"/>
    </location>
</feature>
<name>A0A368H4Q2_ANCCA</name>
<dbReference type="Proteomes" id="UP000252519">
    <property type="component" value="Unassembled WGS sequence"/>
</dbReference>
<evidence type="ECO:0000313" key="4">
    <source>
        <dbReference type="Proteomes" id="UP000252519"/>
    </source>
</evidence>
<proteinExistence type="predicted"/>
<evidence type="ECO:0000256" key="2">
    <source>
        <dbReference type="SAM" id="MobiDB-lite"/>
    </source>
</evidence>
<feature type="compositionally biased region" description="Polar residues" evidence="2">
    <location>
        <begin position="29"/>
        <end position="41"/>
    </location>
</feature>
<comment type="caution">
    <text evidence="3">The sequence shown here is derived from an EMBL/GenBank/DDBJ whole genome shotgun (WGS) entry which is preliminary data.</text>
</comment>
<gene>
    <name evidence="3" type="ORF">ANCCAN_02258</name>
</gene>
<dbReference type="EMBL" id="JOJR01000012">
    <property type="protein sequence ID" value="RCN51591.1"/>
    <property type="molecule type" value="Genomic_DNA"/>
</dbReference>